<keyword evidence="2" id="KW-0813">Transport</keyword>
<feature type="transmembrane region" description="Helical" evidence="7">
    <location>
        <begin position="321"/>
        <end position="346"/>
    </location>
</feature>
<feature type="transmembrane region" description="Helical" evidence="7">
    <location>
        <begin position="491"/>
        <end position="510"/>
    </location>
</feature>
<feature type="transmembrane region" description="Helical" evidence="7">
    <location>
        <begin position="352"/>
        <end position="373"/>
    </location>
</feature>
<sequence length="567" mass="61741">MCLIHVGYGDASYNVKPFIHLDRESFQPPLRQLVALVDNFLVQCCLPPRLKRLTLLFLFCLAQFLDSFNNSALFSAIPALEVSMGMTESQSTWIISGFQLTFASFLLISGRISDVYNPKTAFVGGVAGLAVISLCAGFVNDTIPLIVLRALTGIASSMTIPSALTLLVNVFPDPLEQARAIGLFGGCGCVANVLGLMIGAMFVEWTSYHFVFWFVTIVATPAALACVFVIPPEISNTKGNLEPAAAKWKSLDLLGITILTAALILFIFAVTSGSTDGWASVMVLVPLIISILMVIGFFCWETIIPMDKAAIPPRTWFYHNFSVLFGVALFPFLWWSTVFSIFTTLWQNVFEWSAISSALHMLPIGVAAFAISFTGPLSRMFSPKWIILTGLSFCMVATVLLALGGGRPEEYWPYIFPAFFVGSAGAMLTYTHTNIAIFQAAPSSMAGTVGAIFNGALQFGSAIGLAGVSSIETSVEATHGGSHEYSGRAATFWFLFAIMSIEFISVSIVYDRSTDHKPQPKHGDPENLARRSTDCDEKLKDANNESSVSLDSRLPSRWRKRDTCTEV</sequence>
<dbReference type="PANTHER" id="PTHR42718">
    <property type="entry name" value="MAJOR FACILITATOR SUPERFAMILY MULTIDRUG TRANSPORTER MFSC"/>
    <property type="match status" value="1"/>
</dbReference>
<feature type="transmembrane region" description="Helical" evidence="7">
    <location>
        <begin position="121"/>
        <end position="140"/>
    </location>
</feature>
<dbReference type="PANTHER" id="PTHR42718:SF9">
    <property type="entry name" value="MAJOR FACILITATOR SUPERFAMILY MULTIDRUG TRANSPORTER MFSC"/>
    <property type="match status" value="1"/>
</dbReference>
<evidence type="ECO:0000256" key="1">
    <source>
        <dbReference type="ARBA" id="ARBA00004141"/>
    </source>
</evidence>
<evidence type="ECO:0000313" key="10">
    <source>
        <dbReference type="Proteomes" id="UP000719766"/>
    </source>
</evidence>
<feature type="transmembrane region" description="Helical" evidence="7">
    <location>
        <begin position="451"/>
        <end position="471"/>
    </location>
</feature>
<dbReference type="AlphaFoldDB" id="A0A9P7AY07"/>
<dbReference type="InterPro" id="IPR020846">
    <property type="entry name" value="MFS_dom"/>
</dbReference>
<dbReference type="GeneID" id="64598779"/>
<name>A0A9P7AY07_9AGAM</name>
<keyword evidence="5 7" id="KW-0472">Membrane</keyword>
<evidence type="ECO:0000256" key="2">
    <source>
        <dbReference type="ARBA" id="ARBA00022448"/>
    </source>
</evidence>
<evidence type="ECO:0000256" key="7">
    <source>
        <dbReference type="SAM" id="Phobius"/>
    </source>
</evidence>
<comment type="caution">
    <text evidence="9">The sequence shown here is derived from an EMBL/GenBank/DDBJ whole genome shotgun (WGS) entry which is preliminary data.</text>
</comment>
<feature type="transmembrane region" description="Helical" evidence="7">
    <location>
        <begin position="208"/>
        <end position="230"/>
    </location>
</feature>
<keyword evidence="10" id="KW-1185">Reference proteome</keyword>
<evidence type="ECO:0000256" key="5">
    <source>
        <dbReference type="ARBA" id="ARBA00023136"/>
    </source>
</evidence>
<dbReference type="EMBL" id="JABBWE010000019">
    <property type="protein sequence ID" value="KAG1796380.1"/>
    <property type="molecule type" value="Genomic_DNA"/>
</dbReference>
<feature type="transmembrane region" description="Helical" evidence="7">
    <location>
        <begin position="92"/>
        <end position="109"/>
    </location>
</feature>
<evidence type="ECO:0000256" key="6">
    <source>
        <dbReference type="SAM" id="MobiDB-lite"/>
    </source>
</evidence>
<feature type="domain" description="Major facilitator superfamily (MFS) profile" evidence="8">
    <location>
        <begin position="55"/>
        <end position="514"/>
    </location>
</feature>
<dbReference type="GO" id="GO:0016020">
    <property type="term" value="C:membrane"/>
    <property type="evidence" value="ECO:0007669"/>
    <property type="project" value="UniProtKB-SubCell"/>
</dbReference>
<evidence type="ECO:0000313" key="9">
    <source>
        <dbReference type="EMBL" id="KAG1796380.1"/>
    </source>
</evidence>
<dbReference type="InterPro" id="IPR036259">
    <property type="entry name" value="MFS_trans_sf"/>
</dbReference>
<feature type="transmembrane region" description="Helical" evidence="7">
    <location>
        <begin position="277"/>
        <end position="300"/>
    </location>
</feature>
<keyword evidence="4 7" id="KW-1133">Transmembrane helix</keyword>
<dbReference type="Proteomes" id="UP000719766">
    <property type="component" value="Unassembled WGS sequence"/>
</dbReference>
<accession>A0A9P7AY07</accession>
<proteinExistence type="predicted"/>
<organism evidence="9 10">
    <name type="scientific">Suillus plorans</name>
    <dbReference type="NCBI Taxonomy" id="116603"/>
    <lineage>
        <taxon>Eukaryota</taxon>
        <taxon>Fungi</taxon>
        <taxon>Dikarya</taxon>
        <taxon>Basidiomycota</taxon>
        <taxon>Agaricomycotina</taxon>
        <taxon>Agaricomycetes</taxon>
        <taxon>Agaricomycetidae</taxon>
        <taxon>Boletales</taxon>
        <taxon>Suillineae</taxon>
        <taxon>Suillaceae</taxon>
        <taxon>Suillus</taxon>
    </lineage>
</organism>
<feature type="transmembrane region" description="Helical" evidence="7">
    <location>
        <begin position="385"/>
        <end position="405"/>
    </location>
</feature>
<protein>
    <submittedName>
        <fullName evidence="9">Major facilitator superfamily-domain-containing protein</fullName>
    </submittedName>
</protein>
<dbReference type="InterPro" id="IPR011701">
    <property type="entry name" value="MFS"/>
</dbReference>
<keyword evidence="3 7" id="KW-0812">Transmembrane</keyword>
<dbReference type="SUPFAM" id="SSF103473">
    <property type="entry name" value="MFS general substrate transporter"/>
    <property type="match status" value="2"/>
</dbReference>
<reference evidence="9" key="1">
    <citation type="journal article" date="2020" name="New Phytol.">
        <title>Comparative genomics reveals dynamic genome evolution in host specialist ectomycorrhizal fungi.</title>
        <authorList>
            <person name="Lofgren L.A."/>
            <person name="Nguyen N.H."/>
            <person name="Vilgalys R."/>
            <person name="Ruytinx J."/>
            <person name="Liao H.L."/>
            <person name="Branco S."/>
            <person name="Kuo A."/>
            <person name="LaButti K."/>
            <person name="Lipzen A."/>
            <person name="Andreopoulos W."/>
            <person name="Pangilinan J."/>
            <person name="Riley R."/>
            <person name="Hundley H."/>
            <person name="Na H."/>
            <person name="Barry K."/>
            <person name="Grigoriev I.V."/>
            <person name="Stajich J.E."/>
            <person name="Kennedy P.G."/>
        </authorList>
    </citation>
    <scope>NUCLEOTIDE SEQUENCE</scope>
    <source>
        <strain evidence="9">S12</strain>
    </source>
</reference>
<dbReference type="PROSITE" id="PS50850">
    <property type="entry name" value="MFS"/>
    <property type="match status" value="1"/>
</dbReference>
<feature type="transmembrane region" description="Helical" evidence="7">
    <location>
        <begin position="180"/>
        <end position="202"/>
    </location>
</feature>
<evidence type="ECO:0000256" key="4">
    <source>
        <dbReference type="ARBA" id="ARBA00022989"/>
    </source>
</evidence>
<dbReference type="GO" id="GO:0022857">
    <property type="term" value="F:transmembrane transporter activity"/>
    <property type="evidence" value="ECO:0007669"/>
    <property type="project" value="InterPro"/>
</dbReference>
<feature type="region of interest" description="Disordered" evidence="6">
    <location>
        <begin position="514"/>
        <end position="533"/>
    </location>
</feature>
<evidence type="ECO:0000259" key="8">
    <source>
        <dbReference type="PROSITE" id="PS50850"/>
    </source>
</evidence>
<dbReference type="RefSeq" id="XP_041161896.1">
    <property type="nucleotide sequence ID" value="XM_041305015.1"/>
</dbReference>
<comment type="subcellular location">
    <subcellularLocation>
        <location evidence="1">Membrane</location>
        <topology evidence="1">Multi-pass membrane protein</topology>
    </subcellularLocation>
</comment>
<feature type="transmembrane region" description="Helical" evidence="7">
    <location>
        <begin position="251"/>
        <end position="271"/>
    </location>
</feature>
<feature type="transmembrane region" description="Helical" evidence="7">
    <location>
        <begin position="411"/>
        <end position="430"/>
    </location>
</feature>
<feature type="transmembrane region" description="Helical" evidence="7">
    <location>
        <begin position="146"/>
        <end position="168"/>
    </location>
</feature>
<evidence type="ECO:0000256" key="3">
    <source>
        <dbReference type="ARBA" id="ARBA00022692"/>
    </source>
</evidence>
<gene>
    <name evidence="9" type="ORF">HD556DRAFT_1431425</name>
</gene>
<feature type="transmembrane region" description="Helical" evidence="7">
    <location>
        <begin position="55"/>
        <end position="80"/>
    </location>
</feature>
<dbReference type="OrthoDB" id="440755at2759"/>
<dbReference type="Pfam" id="PF07690">
    <property type="entry name" value="MFS_1"/>
    <property type="match status" value="2"/>
</dbReference>
<dbReference type="Gene3D" id="1.20.1250.20">
    <property type="entry name" value="MFS general substrate transporter like domains"/>
    <property type="match status" value="2"/>
</dbReference>